<evidence type="ECO:0000256" key="5">
    <source>
        <dbReference type="ARBA" id="ARBA00023012"/>
    </source>
</evidence>
<reference evidence="7 8" key="1">
    <citation type="submission" date="2017-07" db="EMBL/GenBank/DDBJ databases">
        <title>Bifidobacterium novel species.</title>
        <authorList>
            <person name="Lugli G.A."/>
            <person name="Milani C."/>
            <person name="Duranti S."/>
            <person name="Mangifesta M."/>
        </authorList>
    </citation>
    <scope>NUCLEOTIDE SEQUENCE [LARGE SCALE GENOMIC DNA]</scope>
    <source>
        <strain evidence="8">Uis1B</strain>
    </source>
</reference>
<dbReference type="AlphaFoldDB" id="A0A2N5J8F3"/>
<keyword evidence="6" id="KW-1133">Transmembrane helix</keyword>
<proteinExistence type="predicted"/>
<dbReference type="EC" id="2.7.13.3" evidence="2"/>
<dbReference type="PANTHER" id="PTHR24421:SF10">
    <property type="entry name" value="NITRATE_NITRITE SENSOR PROTEIN NARQ"/>
    <property type="match status" value="1"/>
</dbReference>
<dbReference type="GO" id="GO:0004673">
    <property type="term" value="F:protein histidine kinase activity"/>
    <property type="evidence" value="ECO:0007669"/>
    <property type="project" value="UniProtKB-EC"/>
</dbReference>
<dbReference type="CDD" id="cd16917">
    <property type="entry name" value="HATPase_UhpB-NarQ-NarX-like"/>
    <property type="match status" value="1"/>
</dbReference>
<sequence>MLGIIMMRIPRFLFSSAPTDDGTPGAEIVLPAKRRWSVVLIAMGVMMNLAQTSLAGSLANAREDAFGFVVAMLSLFVGTALPFLLLHRDRSPLLVLTVTAGATVLLPLGSTSTLLSLSALTARSRDRRLITAGTTLTVMAVAASYTKDLLRPADWSMWKLLFSDQGTGVDGVPARLNVGMTTIVAAAAVWGVGMVTAAVMVGLHLRARALAHNADAKVHAERTRADELASNLQMQRFADAVAAEAHDTLAHSLSLIAVNASAMQTQTMKLASQARDAGDASLEQNAEALVARASEIRRQAAGALDEAHSIIDMLRHPEDAATMLTPSQDTALTREALYDIVDSARSAGMSLDTWIDVRDLSSLNPEIGKIAFRAVQEGLTNARRHAPGKRVSLEISAIPSNGVVVLFSNATDAGFDAHGERKDAGIPDTDVNGAGVGNADVSDTGVSKVNASTGGHGLSGLKERVMRAGGTCEYGYDARNDFHLDVKLPFVPLR</sequence>
<evidence type="ECO:0000256" key="6">
    <source>
        <dbReference type="SAM" id="Phobius"/>
    </source>
</evidence>
<dbReference type="RefSeq" id="WP_101617381.1">
    <property type="nucleotide sequence ID" value="NZ_NMWU01000029.1"/>
</dbReference>
<dbReference type="InterPro" id="IPR036890">
    <property type="entry name" value="HATPase_C_sf"/>
</dbReference>
<keyword evidence="6" id="KW-0472">Membrane</keyword>
<dbReference type="PANTHER" id="PTHR24421">
    <property type="entry name" value="NITRATE/NITRITE SENSOR PROTEIN NARX-RELATED"/>
    <property type="match status" value="1"/>
</dbReference>
<keyword evidence="4 7" id="KW-0418">Kinase</keyword>
<comment type="catalytic activity">
    <reaction evidence="1">
        <text>ATP + protein L-histidine = ADP + protein N-phospho-L-histidine.</text>
        <dbReference type="EC" id="2.7.13.3"/>
    </reaction>
</comment>
<dbReference type="InterPro" id="IPR050482">
    <property type="entry name" value="Sensor_HK_TwoCompSys"/>
</dbReference>
<feature type="transmembrane region" description="Helical" evidence="6">
    <location>
        <begin position="93"/>
        <end position="117"/>
    </location>
</feature>
<feature type="transmembrane region" description="Helical" evidence="6">
    <location>
        <begin position="183"/>
        <end position="203"/>
    </location>
</feature>
<feature type="transmembrane region" description="Helical" evidence="6">
    <location>
        <begin position="65"/>
        <end position="87"/>
    </location>
</feature>
<evidence type="ECO:0000256" key="3">
    <source>
        <dbReference type="ARBA" id="ARBA00022679"/>
    </source>
</evidence>
<protein>
    <recommendedName>
        <fullName evidence="2">histidine kinase</fullName>
        <ecNumber evidence="2">2.7.13.3</ecNumber>
    </recommendedName>
</protein>
<dbReference type="Proteomes" id="UP000235050">
    <property type="component" value="Unassembled WGS sequence"/>
</dbReference>
<dbReference type="OrthoDB" id="227596at2"/>
<evidence type="ECO:0000256" key="2">
    <source>
        <dbReference type="ARBA" id="ARBA00012438"/>
    </source>
</evidence>
<evidence type="ECO:0000256" key="4">
    <source>
        <dbReference type="ARBA" id="ARBA00022777"/>
    </source>
</evidence>
<organism evidence="7 8">
    <name type="scientific">Bifidobacterium margollesii</name>
    <dbReference type="NCBI Taxonomy" id="2020964"/>
    <lineage>
        <taxon>Bacteria</taxon>
        <taxon>Bacillati</taxon>
        <taxon>Actinomycetota</taxon>
        <taxon>Actinomycetes</taxon>
        <taxon>Bifidobacteriales</taxon>
        <taxon>Bifidobacteriaceae</taxon>
        <taxon>Bifidobacterium</taxon>
    </lineage>
</organism>
<dbReference type="Gene3D" id="3.30.565.10">
    <property type="entry name" value="Histidine kinase-like ATPase, C-terminal domain"/>
    <property type="match status" value="1"/>
</dbReference>
<evidence type="ECO:0000256" key="1">
    <source>
        <dbReference type="ARBA" id="ARBA00000085"/>
    </source>
</evidence>
<dbReference type="EMBL" id="NMWU01000029">
    <property type="protein sequence ID" value="PLS30499.1"/>
    <property type="molecule type" value="Genomic_DNA"/>
</dbReference>
<accession>A0A2N5J8F3</accession>
<name>A0A2N5J8F3_9BIFI</name>
<gene>
    <name evidence="7" type="ORF">Uis1B_1644</name>
</gene>
<evidence type="ECO:0000313" key="7">
    <source>
        <dbReference type="EMBL" id="PLS30499.1"/>
    </source>
</evidence>
<keyword evidence="6" id="KW-0812">Transmembrane</keyword>
<keyword evidence="3" id="KW-0808">Transferase</keyword>
<feature type="transmembrane region" description="Helical" evidence="6">
    <location>
        <begin position="129"/>
        <end position="146"/>
    </location>
</feature>
<keyword evidence="8" id="KW-1185">Reference proteome</keyword>
<evidence type="ECO:0000313" key="8">
    <source>
        <dbReference type="Proteomes" id="UP000235050"/>
    </source>
</evidence>
<keyword evidence="5" id="KW-0902">Two-component regulatory system</keyword>
<feature type="transmembrane region" description="Helical" evidence="6">
    <location>
        <begin position="36"/>
        <end position="58"/>
    </location>
</feature>
<dbReference type="GO" id="GO:0000160">
    <property type="term" value="P:phosphorelay signal transduction system"/>
    <property type="evidence" value="ECO:0007669"/>
    <property type="project" value="UniProtKB-KW"/>
</dbReference>
<comment type="caution">
    <text evidence="7">The sequence shown here is derived from an EMBL/GenBank/DDBJ whole genome shotgun (WGS) entry which is preliminary data.</text>
</comment>